<keyword evidence="9" id="KW-1185">Reference proteome</keyword>
<organism evidence="8 9">
    <name type="scientific">Musa troglodytarum</name>
    <name type="common">fe'i banana</name>
    <dbReference type="NCBI Taxonomy" id="320322"/>
    <lineage>
        <taxon>Eukaryota</taxon>
        <taxon>Viridiplantae</taxon>
        <taxon>Streptophyta</taxon>
        <taxon>Embryophyta</taxon>
        <taxon>Tracheophyta</taxon>
        <taxon>Spermatophyta</taxon>
        <taxon>Magnoliopsida</taxon>
        <taxon>Liliopsida</taxon>
        <taxon>Zingiberales</taxon>
        <taxon>Musaceae</taxon>
        <taxon>Musa</taxon>
    </lineage>
</organism>
<dbReference type="GO" id="GO:0009617">
    <property type="term" value="P:response to bacterium"/>
    <property type="evidence" value="ECO:0007669"/>
    <property type="project" value="InterPro"/>
</dbReference>
<keyword evidence="5 6" id="KW-0472">Membrane</keyword>
<feature type="domain" description="Reticulon" evidence="7">
    <location>
        <begin position="82"/>
        <end position="250"/>
    </location>
</feature>
<reference evidence="8" key="1">
    <citation type="submission" date="2022-05" db="EMBL/GenBank/DDBJ databases">
        <title>The Musa troglodytarum L. genome provides insights into the mechanism of non-climacteric behaviour and enrichment of carotenoids.</title>
        <authorList>
            <person name="Wang J."/>
        </authorList>
    </citation>
    <scope>NUCLEOTIDE SEQUENCE</scope>
    <source>
        <tissue evidence="8">Leaf</tissue>
    </source>
</reference>
<name>A0A9E7H2X8_9LILI</name>
<comment type="subcellular location">
    <subcellularLocation>
        <location evidence="1 6">Endoplasmic reticulum membrane</location>
        <topology evidence="1 6">Multi-pass membrane protein</topology>
    </subcellularLocation>
</comment>
<dbReference type="EMBL" id="CP097510">
    <property type="protein sequence ID" value="URE22674.1"/>
    <property type="molecule type" value="Genomic_DNA"/>
</dbReference>
<gene>
    <name evidence="8" type="ORF">MUK42_06467</name>
</gene>
<dbReference type="AlphaFoldDB" id="A0A9E7H2X8"/>
<evidence type="ECO:0000256" key="5">
    <source>
        <dbReference type="ARBA" id="ARBA00023136"/>
    </source>
</evidence>
<dbReference type="PANTHER" id="PTHR10994:SF190">
    <property type="entry name" value="RETICULON-LIKE PROTEIN"/>
    <property type="match status" value="1"/>
</dbReference>
<evidence type="ECO:0000313" key="9">
    <source>
        <dbReference type="Proteomes" id="UP001055439"/>
    </source>
</evidence>
<dbReference type="PROSITE" id="PS50845">
    <property type="entry name" value="RETICULON"/>
    <property type="match status" value="1"/>
</dbReference>
<accession>A0A9E7H2X8</accession>
<dbReference type="Proteomes" id="UP001055439">
    <property type="component" value="Chromosome 8"/>
</dbReference>
<evidence type="ECO:0000256" key="1">
    <source>
        <dbReference type="ARBA" id="ARBA00004477"/>
    </source>
</evidence>
<keyword evidence="3 6" id="KW-0256">Endoplasmic reticulum</keyword>
<protein>
    <recommendedName>
        <fullName evidence="6">Reticulon-like protein</fullName>
    </recommendedName>
</protein>
<sequence>MGFVEAIVAMAEHGEEMLIEQINVKIDGDGDSLSSDSDDEKSKASVVAEAIKPKIYHLWRSPPTRFWAKESILDASPNAILAADVFLWMNKKASAVLLGGATAIWILIKLMEYHLLTLVCHCLILSLAILFLWSNATTLINKEIGNLSYFGLVLISVVASGDCWAVDSFNHWKLRQLLDFVLCRQFSFVLYEAFVTLHTVPFLYDKYEDRVDTLAEKATVEFKKHYAVYHAKSLSKIRRRPLKDKKSSNKQNGTLWPRLVTDGYGFPCQSFYFCC</sequence>
<feature type="transmembrane region" description="Helical" evidence="6">
    <location>
        <begin position="115"/>
        <end position="134"/>
    </location>
</feature>
<feature type="transmembrane region" description="Helical" evidence="6">
    <location>
        <begin position="93"/>
        <end position="108"/>
    </location>
</feature>
<proteinExistence type="predicted"/>
<keyword evidence="2 6" id="KW-0812">Transmembrane</keyword>
<evidence type="ECO:0000313" key="8">
    <source>
        <dbReference type="EMBL" id="URE22674.1"/>
    </source>
</evidence>
<dbReference type="PANTHER" id="PTHR10994">
    <property type="entry name" value="RETICULON"/>
    <property type="match status" value="1"/>
</dbReference>
<dbReference type="InterPro" id="IPR045064">
    <property type="entry name" value="Reticulon-like"/>
</dbReference>
<evidence type="ECO:0000256" key="4">
    <source>
        <dbReference type="ARBA" id="ARBA00022989"/>
    </source>
</evidence>
<keyword evidence="4 6" id="KW-1133">Transmembrane helix</keyword>
<dbReference type="Pfam" id="PF02453">
    <property type="entry name" value="Reticulon"/>
    <property type="match status" value="1"/>
</dbReference>
<evidence type="ECO:0000259" key="7">
    <source>
        <dbReference type="PROSITE" id="PS50845"/>
    </source>
</evidence>
<evidence type="ECO:0000256" key="3">
    <source>
        <dbReference type="ARBA" id="ARBA00022824"/>
    </source>
</evidence>
<feature type="transmembrane region" description="Helical" evidence="6">
    <location>
        <begin position="146"/>
        <end position="166"/>
    </location>
</feature>
<evidence type="ECO:0000256" key="2">
    <source>
        <dbReference type="ARBA" id="ARBA00022692"/>
    </source>
</evidence>
<evidence type="ECO:0000256" key="6">
    <source>
        <dbReference type="RuleBase" id="RU363132"/>
    </source>
</evidence>
<dbReference type="OrthoDB" id="567788at2759"/>
<dbReference type="InterPro" id="IPR003388">
    <property type="entry name" value="Reticulon"/>
</dbReference>
<dbReference type="GO" id="GO:0005789">
    <property type="term" value="C:endoplasmic reticulum membrane"/>
    <property type="evidence" value="ECO:0007669"/>
    <property type="project" value="UniProtKB-SubCell"/>
</dbReference>